<dbReference type="Proteomes" id="UP001259340">
    <property type="component" value="Unassembled WGS sequence"/>
</dbReference>
<dbReference type="AlphaFoldDB" id="A0AAW8NJ98"/>
<comment type="caution">
    <text evidence="1">The sequence shown here is derived from an EMBL/GenBank/DDBJ whole genome shotgun (WGS) entry which is preliminary data.</text>
</comment>
<dbReference type="Proteomes" id="UP001271263">
    <property type="component" value="Unassembled WGS sequence"/>
</dbReference>
<proteinExistence type="predicted"/>
<evidence type="ECO:0000313" key="1">
    <source>
        <dbReference type="EMBL" id="MDR8522236.1"/>
    </source>
</evidence>
<dbReference type="Gene3D" id="2.60.40.1090">
    <property type="entry name" value="Fimbrial-type adhesion domain"/>
    <property type="match status" value="1"/>
</dbReference>
<reference evidence="2 4" key="1">
    <citation type="journal article" date="2022" name="bioRxiv">
        <title>Prophages regulate Shewanella fidelis 3313 motility and biofilm formation: implications for gut colonization dynamics in Ciona robusta.</title>
        <authorList>
            <person name="Natarajan O."/>
            <person name="Gibboney S.L."/>
            <person name="Young M.N."/>
            <person name="Lim S.J."/>
            <person name="Pluta N."/>
            <person name="Atkinson C.G."/>
            <person name="Leigh B.A."/>
            <person name="Liberti A."/>
            <person name="Kees E.D."/>
            <person name="Breitbart M."/>
            <person name="Gralnick J.A."/>
            <person name="Dishaw L.J."/>
        </authorList>
    </citation>
    <scope>NUCLEOTIDE SEQUENCE [LARGE SCALE GENOMIC DNA]</scope>
    <source>
        <strain evidence="2 4">JG4066</strain>
    </source>
</reference>
<organism evidence="1 3">
    <name type="scientific">Shewanella fidelis</name>
    <dbReference type="NCBI Taxonomy" id="173509"/>
    <lineage>
        <taxon>Bacteria</taxon>
        <taxon>Pseudomonadati</taxon>
        <taxon>Pseudomonadota</taxon>
        <taxon>Gammaproteobacteria</taxon>
        <taxon>Alteromonadales</taxon>
        <taxon>Shewanellaceae</taxon>
        <taxon>Shewanella</taxon>
    </lineage>
</organism>
<keyword evidence="4" id="KW-1185">Reference proteome</keyword>
<dbReference type="SUPFAM" id="SSF49401">
    <property type="entry name" value="Bacterial adhesins"/>
    <property type="match status" value="1"/>
</dbReference>
<dbReference type="GO" id="GO:0007155">
    <property type="term" value="P:cell adhesion"/>
    <property type="evidence" value="ECO:0007669"/>
    <property type="project" value="InterPro"/>
</dbReference>
<reference evidence="1" key="2">
    <citation type="submission" date="2022-11" db="EMBL/GenBank/DDBJ databases">
        <title>Prophages regulate Shewanella fidelis motility and biofilm formation: implications for gut colonization dynamics in Ciona robusta.</title>
        <authorList>
            <person name="Natarajan O."/>
            <person name="Gibboney S.L."/>
            <person name="Young M.N."/>
            <person name="Lim S.J."/>
            <person name="Pluta N."/>
            <person name="Atkinson C.G.F."/>
            <person name="Leigh B.A."/>
            <person name="Liberti A."/>
            <person name="Kees E."/>
            <person name="Breitbart M."/>
            <person name="Gralnick J."/>
            <person name="Dishaw L.J."/>
        </authorList>
    </citation>
    <scope>NUCLEOTIDE SEQUENCE</scope>
    <source>
        <strain evidence="1">3313</strain>
    </source>
</reference>
<accession>A0AAW8NJ98</accession>
<dbReference type="EMBL" id="JAPMLD010000005">
    <property type="protein sequence ID" value="MDW4825011.1"/>
    <property type="molecule type" value="Genomic_DNA"/>
</dbReference>
<evidence type="ECO:0000313" key="4">
    <source>
        <dbReference type="Proteomes" id="UP001271263"/>
    </source>
</evidence>
<dbReference type="GO" id="GO:0009289">
    <property type="term" value="C:pilus"/>
    <property type="evidence" value="ECO:0007669"/>
    <property type="project" value="InterPro"/>
</dbReference>
<evidence type="ECO:0008006" key="5">
    <source>
        <dbReference type="Google" id="ProtNLM"/>
    </source>
</evidence>
<sequence>MTRKFSSQHANQLFYPIILLTITCLALSTAKVYAGDVNFQRCKEKSNYKLRAVIQDKNIDQSIPTGQVLTTVEMEGGSWNFTCDHQSNNQGFPRTMYIGTGKYTWSTPWANDSTICLIPGLTGIGIRYYTSSGNAKVCNSTVPYGGGEIIKFDDGTILSGTANYAPFAELIRIGHINAGSHVFPSTMPLTSKLRTAINSYSVSNSIFSLVFTNATLIAHQCKMAQFNKIINFGDNIARGDEIISKPFDVWLTDCSGNALAEYKNSAKLSFASAKISPDGTKLNNCDDSDCADGAYISFTDIEGNNINLHGGYRLNAQTTNNIPNQLSFSSNLHTENTTGGKIDTSLTLVLEYL</sequence>
<evidence type="ECO:0000313" key="3">
    <source>
        <dbReference type="Proteomes" id="UP001259340"/>
    </source>
</evidence>
<dbReference type="EMBL" id="JAPMLE010000001">
    <property type="protein sequence ID" value="MDR8522236.1"/>
    <property type="molecule type" value="Genomic_DNA"/>
</dbReference>
<dbReference type="InterPro" id="IPR008966">
    <property type="entry name" value="Adhesion_dom_sf"/>
</dbReference>
<name>A0AAW8NJ98_9GAMM</name>
<evidence type="ECO:0000313" key="2">
    <source>
        <dbReference type="EMBL" id="MDW4825011.1"/>
    </source>
</evidence>
<protein>
    <recommendedName>
        <fullName evidence="5">Fimbrial protein</fullName>
    </recommendedName>
</protein>
<dbReference type="InterPro" id="IPR036937">
    <property type="entry name" value="Adhesion_dom_fimbrial_sf"/>
</dbReference>
<dbReference type="Gene3D" id="2.60.40.3310">
    <property type="match status" value="1"/>
</dbReference>
<dbReference type="RefSeq" id="WP_310653686.1">
    <property type="nucleotide sequence ID" value="NZ_JAPMLA010000006.1"/>
</dbReference>
<gene>
    <name evidence="1" type="ORF">OS133_00785</name>
    <name evidence="2" type="ORF">OS134_13165</name>
</gene>